<evidence type="ECO:0000313" key="10">
    <source>
        <dbReference type="EMBL" id="MCC3144823.1"/>
    </source>
</evidence>
<name>A0AAW4WUP2_9FIRM</name>
<dbReference type="GO" id="GO:0005886">
    <property type="term" value="C:plasma membrane"/>
    <property type="evidence" value="ECO:0007669"/>
    <property type="project" value="UniProtKB-SubCell"/>
</dbReference>
<comment type="caution">
    <text evidence="10">The sequence shown here is derived from an EMBL/GenBank/DDBJ whole genome shotgun (WGS) entry which is preliminary data.</text>
</comment>
<feature type="transmembrane region" description="Helical" evidence="8">
    <location>
        <begin position="227"/>
        <end position="247"/>
    </location>
</feature>
<keyword evidence="3" id="KW-1003">Cell membrane</keyword>
<keyword evidence="6 8" id="KW-1133">Transmembrane helix</keyword>
<keyword evidence="7 8" id="KW-0472">Membrane</keyword>
<evidence type="ECO:0000256" key="6">
    <source>
        <dbReference type="ARBA" id="ARBA00022989"/>
    </source>
</evidence>
<dbReference type="SUPFAM" id="SSF103473">
    <property type="entry name" value="MFS general substrate transporter"/>
    <property type="match status" value="1"/>
</dbReference>
<keyword evidence="5 8" id="KW-0812">Transmembrane</keyword>
<feature type="transmembrane region" description="Helical" evidence="8">
    <location>
        <begin position="259"/>
        <end position="277"/>
    </location>
</feature>
<comment type="subcellular location">
    <subcellularLocation>
        <location evidence="1">Cell inner membrane</location>
        <topology evidence="1">Multi-pass membrane protein</topology>
    </subcellularLocation>
</comment>
<dbReference type="InterPro" id="IPR036259">
    <property type="entry name" value="MFS_trans_sf"/>
</dbReference>
<feature type="transmembrane region" description="Helical" evidence="8">
    <location>
        <begin position="6"/>
        <end position="24"/>
    </location>
</feature>
<sequence>MVFKFYNFIFYITMAAFAYFNIYFRDVGLDSFQIGLVNAVPRIFALLLLPVWGIMTDYFQENKKVLFITLVGTLITVLIFPLAVSFKALLIIMFLHTLFQNPVVPLSDCLLLDYLGDQSSLYGRFRLWGSIGYMLTVSVLGYFLEQTASVNLFYVYAIVIVISIFLLKFLPQSTREIEVLNLSDFTKIFKKKRLLYFLIFVFVLQTTMNANYTYFPLYIVDHGGGEFLLGIAMTISSGSEILAFFFSDKIIKSNRFSKIIFLISLSFLFRWLLLAFFPINAVILAAQLFHSITFGLFFAVGVDYVNKISGEKFRATGQNIYSGVYMGLSAISGSLIGGKIYQLFGGEIMYLFWGIVVILTGLVYSLYLLKVERKVLAND</sequence>
<evidence type="ECO:0000256" key="8">
    <source>
        <dbReference type="SAM" id="Phobius"/>
    </source>
</evidence>
<keyword evidence="4" id="KW-0997">Cell inner membrane</keyword>
<dbReference type="PANTHER" id="PTHR23522:SF10">
    <property type="entry name" value="3-PHENYLPROPIONIC ACID TRANSPORTER-RELATED"/>
    <property type="match status" value="1"/>
</dbReference>
<feature type="transmembrane region" description="Helical" evidence="8">
    <location>
        <begin position="323"/>
        <end position="344"/>
    </location>
</feature>
<dbReference type="InterPro" id="IPR026032">
    <property type="entry name" value="HcaT-like"/>
</dbReference>
<evidence type="ECO:0000256" key="4">
    <source>
        <dbReference type="ARBA" id="ARBA00022519"/>
    </source>
</evidence>
<dbReference type="GO" id="GO:0015528">
    <property type="term" value="F:lactose:proton symporter activity"/>
    <property type="evidence" value="ECO:0007669"/>
    <property type="project" value="TreeGrafter"/>
</dbReference>
<dbReference type="Gene3D" id="1.20.1250.20">
    <property type="entry name" value="MFS general substrate transporter like domains"/>
    <property type="match status" value="2"/>
</dbReference>
<dbReference type="PROSITE" id="PS50850">
    <property type="entry name" value="MFS"/>
    <property type="match status" value="1"/>
</dbReference>
<gene>
    <name evidence="10" type="ORF">LJ207_05705</name>
</gene>
<feature type="transmembrane region" description="Helical" evidence="8">
    <location>
        <begin position="350"/>
        <end position="369"/>
    </location>
</feature>
<dbReference type="InterPro" id="IPR024989">
    <property type="entry name" value="MFS_assoc_dom"/>
</dbReference>
<dbReference type="PANTHER" id="PTHR23522">
    <property type="entry name" value="BLL5896 PROTEIN"/>
    <property type="match status" value="1"/>
</dbReference>
<feature type="domain" description="Major facilitator superfamily (MFS) profile" evidence="9">
    <location>
        <begin position="1"/>
        <end position="175"/>
    </location>
</feature>
<dbReference type="Pfam" id="PF12832">
    <property type="entry name" value="MFS_1_like"/>
    <property type="match status" value="1"/>
</dbReference>
<dbReference type="RefSeq" id="WP_229344990.1">
    <property type="nucleotide sequence ID" value="NZ_JAJFAT010000006.1"/>
</dbReference>
<dbReference type="PIRSF" id="PIRSF004925">
    <property type="entry name" value="HcaT"/>
    <property type="match status" value="1"/>
</dbReference>
<reference evidence="10 11" key="1">
    <citation type="submission" date="2021-10" db="EMBL/GenBank/DDBJ databases">
        <authorList>
            <person name="Grouzdev D.S."/>
            <person name="Pantiukh K.S."/>
            <person name="Krutkina M.S."/>
        </authorList>
    </citation>
    <scope>NUCLEOTIDE SEQUENCE [LARGE SCALE GENOMIC DNA]</scope>
    <source>
        <strain evidence="10 11">Z-7514</strain>
    </source>
</reference>
<dbReference type="EMBL" id="JAJFAT010000006">
    <property type="protein sequence ID" value="MCC3144823.1"/>
    <property type="molecule type" value="Genomic_DNA"/>
</dbReference>
<evidence type="ECO:0000259" key="9">
    <source>
        <dbReference type="PROSITE" id="PS50850"/>
    </source>
</evidence>
<feature type="transmembrane region" description="Helical" evidence="8">
    <location>
        <begin position="67"/>
        <end position="95"/>
    </location>
</feature>
<accession>A0AAW4WUP2</accession>
<feature type="transmembrane region" description="Helical" evidence="8">
    <location>
        <begin position="125"/>
        <end position="144"/>
    </location>
</feature>
<evidence type="ECO:0000256" key="7">
    <source>
        <dbReference type="ARBA" id="ARBA00023136"/>
    </source>
</evidence>
<dbReference type="InterPro" id="IPR020846">
    <property type="entry name" value="MFS_dom"/>
</dbReference>
<dbReference type="AlphaFoldDB" id="A0AAW4WUP2"/>
<dbReference type="Proteomes" id="UP001199296">
    <property type="component" value="Unassembled WGS sequence"/>
</dbReference>
<feature type="transmembrane region" description="Helical" evidence="8">
    <location>
        <begin position="150"/>
        <end position="170"/>
    </location>
</feature>
<feature type="transmembrane region" description="Helical" evidence="8">
    <location>
        <begin position="283"/>
        <end position="302"/>
    </location>
</feature>
<evidence type="ECO:0000256" key="3">
    <source>
        <dbReference type="ARBA" id="ARBA00022475"/>
    </source>
</evidence>
<keyword evidence="11" id="KW-1185">Reference proteome</keyword>
<dbReference type="GO" id="GO:0030395">
    <property type="term" value="F:lactose binding"/>
    <property type="evidence" value="ECO:0007669"/>
    <property type="project" value="TreeGrafter"/>
</dbReference>
<evidence type="ECO:0000256" key="5">
    <source>
        <dbReference type="ARBA" id="ARBA00022692"/>
    </source>
</evidence>
<proteinExistence type="predicted"/>
<evidence type="ECO:0000313" key="11">
    <source>
        <dbReference type="Proteomes" id="UP001199296"/>
    </source>
</evidence>
<evidence type="ECO:0000256" key="2">
    <source>
        <dbReference type="ARBA" id="ARBA00022448"/>
    </source>
</evidence>
<keyword evidence="2" id="KW-0813">Transport</keyword>
<feature type="transmembrane region" description="Helical" evidence="8">
    <location>
        <begin position="194"/>
        <end position="215"/>
    </location>
</feature>
<protein>
    <submittedName>
        <fullName evidence="10">MFS transporter</fullName>
    </submittedName>
</protein>
<organism evidence="10 11">
    <name type="scientific">Halanaerobium polyolivorans</name>
    <dbReference type="NCBI Taxonomy" id="2886943"/>
    <lineage>
        <taxon>Bacteria</taxon>
        <taxon>Bacillati</taxon>
        <taxon>Bacillota</taxon>
        <taxon>Clostridia</taxon>
        <taxon>Halanaerobiales</taxon>
        <taxon>Halanaerobiaceae</taxon>
        <taxon>Halanaerobium</taxon>
    </lineage>
</organism>
<evidence type="ECO:0000256" key="1">
    <source>
        <dbReference type="ARBA" id="ARBA00004429"/>
    </source>
</evidence>
<feature type="transmembrane region" description="Helical" evidence="8">
    <location>
        <begin position="36"/>
        <end position="55"/>
    </location>
</feature>